<dbReference type="Gene3D" id="3.40.50.300">
    <property type="entry name" value="P-loop containing nucleotide triphosphate hydrolases"/>
    <property type="match status" value="1"/>
</dbReference>
<evidence type="ECO:0000313" key="5">
    <source>
        <dbReference type="EMBL" id="CBK20462.2"/>
    </source>
</evidence>
<dbReference type="GO" id="GO:0030983">
    <property type="term" value="F:mismatched DNA binding"/>
    <property type="evidence" value="ECO:0007669"/>
    <property type="project" value="InterPro"/>
</dbReference>
<protein>
    <recommendedName>
        <fullName evidence="4">DNA mismatch repair proteins mutS family domain-containing protein</fullName>
    </recommendedName>
</protein>
<proteinExistence type="predicted"/>
<dbReference type="InterPro" id="IPR000432">
    <property type="entry name" value="DNA_mismatch_repair_MutS_C"/>
</dbReference>
<evidence type="ECO:0000256" key="3">
    <source>
        <dbReference type="ARBA" id="ARBA00023125"/>
    </source>
</evidence>
<dbReference type="PANTHER" id="PTHR11361">
    <property type="entry name" value="DNA MISMATCH REPAIR PROTEIN MUTS FAMILY MEMBER"/>
    <property type="match status" value="1"/>
</dbReference>
<feature type="domain" description="DNA mismatch repair proteins mutS family" evidence="4">
    <location>
        <begin position="30"/>
        <end position="234"/>
    </location>
</feature>
<evidence type="ECO:0000259" key="4">
    <source>
        <dbReference type="SMART" id="SM00534"/>
    </source>
</evidence>
<dbReference type="Pfam" id="PF00488">
    <property type="entry name" value="MutS_V"/>
    <property type="match status" value="1"/>
</dbReference>
<sequence length="288" mass="31788">MIAFKQNWHPLAVSDSVISNDLLLTAFTPHQLVLGPNCSGKTTFIKQIGVACVLAQLGCFVPAQYGHVPIFESLAMCGGEEESIESGLSSFAREVRCIRDVFDGLSGCSLLLCDEFGKSTSLECALSLHWSLLEFCSTRPALFSLFSTHFMPLASIRNCYTTVKTSFMKTAFDPSNAPRFLCSIAVYKNVLVSNSQDAVAKEFKDEMDRHYGIIAARLCGLPESLVSQAEAIVPSIRVKTLRCDDQDGVQRVLLRQEVMQRLTPLVSYSSLKGDGLKSYLETLKNKYK</sequence>
<dbReference type="SMART" id="SM00534">
    <property type="entry name" value="MUTSac"/>
    <property type="match status" value="1"/>
</dbReference>
<keyword evidence="1" id="KW-0547">Nucleotide-binding</keyword>
<organism evidence="5">
    <name type="scientific">Blastocystis hominis</name>
    <dbReference type="NCBI Taxonomy" id="12968"/>
    <lineage>
        <taxon>Eukaryota</taxon>
        <taxon>Sar</taxon>
        <taxon>Stramenopiles</taxon>
        <taxon>Bigyra</taxon>
        <taxon>Opalozoa</taxon>
        <taxon>Opalinata</taxon>
        <taxon>Blastocystidae</taxon>
        <taxon>Blastocystis</taxon>
    </lineage>
</organism>
<name>D8LY07_BLAHO</name>
<dbReference type="RefSeq" id="XP_012894510.1">
    <property type="nucleotide sequence ID" value="XM_013039056.1"/>
</dbReference>
<dbReference type="PANTHER" id="PTHR11361:SF34">
    <property type="entry name" value="DNA MISMATCH REPAIR PROTEIN MSH1, MITOCHONDRIAL"/>
    <property type="match status" value="1"/>
</dbReference>
<dbReference type="OrthoDB" id="276261at2759"/>
<dbReference type="SUPFAM" id="SSF52540">
    <property type="entry name" value="P-loop containing nucleoside triphosphate hydrolases"/>
    <property type="match status" value="1"/>
</dbReference>
<dbReference type="InterPro" id="IPR027417">
    <property type="entry name" value="P-loop_NTPase"/>
</dbReference>
<evidence type="ECO:0000256" key="1">
    <source>
        <dbReference type="ARBA" id="ARBA00022741"/>
    </source>
</evidence>
<keyword evidence="3" id="KW-0238">DNA-binding</keyword>
<dbReference type="GO" id="GO:0005524">
    <property type="term" value="F:ATP binding"/>
    <property type="evidence" value="ECO:0007669"/>
    <property type="project" value="UniProtKB-KW"/>
</dbReference>
<evidence type="ECO:0000313" key="6">
    <source>
        <dbReference type="Proteomes" id="UP000008312"/>
    </source>
</evidence>
<dbReference type="GO" id="GO:0006298">
    <property type="term" value="P:mismatch repair"/>
    <property type="evidence" value="ECO:0007669"/>
    <property type="project" value="InterPro"/>
</dbReference>
<dbReference type="Proteomes" id="UP000008312">
    <property type="component" value="Unassembled WGS sequence"/>
</dbReference>
<gene>
    <name evidence="5" type="ORF">GSBLH_T00006982001</name>
</gene>
<accession>D8LY07</accession>
<dbReference type="AlphaFoldDB" id="D8LY07"/>
<dbReference type="InParanoid" id="D8LY07"/>
<dbReference type="GeneID" id="24923106"/>
<evidence type="ECO:0000256" key="2">
    <source>
        <dbReference type="ARBA" id="ARBA00022840"/>
    </source>
</evidence>
<dbReference type="InterPro" id="IPR045076">
    <property type="entry name" value="MutS"/>
</dbReference>
<reference evidence="5" key="1">
    <citation type="submission" date="2010-02" db="EMBL/GenBank/DDBJ databases">
        <title>Sequencing and annotation of the Blastocystis hominis genome.</title>
        <authorList>
            <person name="Wincker P."/>
        </authorList>
    </citation>
    <scope>NUCLEOTIDE SEQUENCE</scope>
    <source>
        <strain evidence="5">Singapore isolate B</strain>
    </source>
</reference>
<keyword evidence="2" id="KW-0067">ATP-binding</keyword>
<dbReference type="GO" id="GO:0140664">
    <property type="term" value="F:ATP-dependent DNA damage sensor activity"/>
    <property type="evidence" value="ECO:0007669"/>
    <property type="project" value="InterPro"/>
</dbReference>
<keyword evidence="6" id="KW-1185">Reference proteome</keyword>
<dbReference type="EMBL" id="FN668639">
    <property type="protein sequence ID" value="CBK20462.2"/>
    <property type="molecule type" value="Genomic_DNA"/>
</dbReference>